<keyword evidence="3" id="KW-1185">Reference proteome</keyword>
<keyword evidence="1" id="KW-0472">Membrane</keyword>
<name>A0A4R8MD19_9BACT</name>
<feature type="transmembrane region" description="Helical" evidence="1">
    <location>
        <begin position="12"/>
        <end position="33"/>
    </location>
</feature>
<evidence type="ECO:0000256" key="1">
    <source>
        <dbReference type="SAM" id="Phobius"/>
    </source>
</evidence>
<sequence>MNSDFNAKVIRLGTITVSAAIAANFVPALWLWFRYGAVPSLSEIMTMWGMVTAAFGMSWLVQNLSYYGGLGSVGTYVSWVAGTAADIRMPGMTMAQKVTGTEANTPEGDAIGAMAVSTTVFVSVTLISIFSVIGGTILPLLPEAVKTAFKYIQPALFASVYASMFPKDLRASILTLAGSYAALLYLPVLGFPKAFLMLATVALGMAAGYLSFRLQNRSAA</sequence>
<protein>
    <submittedName>
        <fullName evidence="2">Uncharacterized protein</fullName>
    </submittedName>
</protein>
<dbReference type="EMBL" id="SORI01000005">
    <property type="protein sequence ID" value="TDY61725.1"/>
    <property type="molecule type" value="Genomic_DNA"/>
</dbReference>
<feature type="transmembrane region" description="Helical" evidence="1">
    <location>
        <begin position="169"/>
        <end position="188"/>
    </location>
</feature>
<comment type="caution">
    <text evidence="2">The sequence shown here is derived from an EMBL/GenBank/DDBJ whole genome shotgun (WGS) entry which is preliminary data.</text>
</comment>
<keyword evidence="1" id="KW-1133">Transmembrane helix</keyword>
<dbReference type="OrthoDB" id="2052735at2"/>
<organism evidence="2 3">
    <name type="scientific">Aminivibrio pyruvatiphilus</name>
    <dbReference type="NCBI Taxonomy" id="1005740"/>
    <lineage>
        <taxon>Bacteria</taxon>
        <taxon>Thermotogati</taxon>
        <taxon>Synergistota</taxon>
        <taxon>Synergistia</taxon>
        <taxon>Synergistales</taxon>
        <taxon>Aminobacteriaceae</taxon>
        <taxon>Aminivibrio</taxon>
    </lineage>
</organism>
<feature type="transmembrane region" description="Helical" evidence="1">
    <location>
        <begin position="120"/>
        <end position="141"/>
    </location>
</feature>
<dbReference type="AlphaFoldDB" id="A0A4R8MD19"/>
<accession>A0A4R8MD19</accession>
<reference evidence="2 3" key="1">
    <citation type="submission" date="2019-03" db="EMBL/GenBank/DDBJ databases">
        <title>Genomic Encyclopedia of Type Strains, Phase IV (KMG-IV): sequencing the most valuable type-strain genomes for metagenomic binning, comparative biology and taxonomic classification.</title>
        <authorList>
            <person name="Goeker M."/>
        </authorList>
    </citation>
    <scope>NUCLEOTIDE SEQUENCE [LARGE SCALE GENOMIC DNA]</scope>
    <source>
        <strain evidence="2 3">DSM 25964</strain>
    </source>
</reference>
<evidence type="ECO:0000313" key="2">
    <source>
        <dbReference type="EMBL" id="TDY61725.1"/>
    </source>
</evidence>
<proteinExistence type="predicted"/>
<dbReference type="Proteomes" id="UP000295066">
    <property type="component" value="Unassembled WGS sequence"/>
</dbReference>
<gene>
    <name evidence="2" type="ORF">C8D99_105138</name>
</gene>
<feature type="transmembrane region" description="Helical" evidence="1">
    <location>
        <begin position="194"/>
        <end position="212"/>
    </location>
</feature>
<keyword evidence="1" id="KW-0812">Transmembrane</keyword>
<feature type="transmembrane region" description="Helical" evidence="1">
    <location>
        <begin position="45"/>
        <end position="62"/>
    </location>
</feature>
<evidence type="ECO:0000313" key="3">
    <source>
        <dbReference type="Proteomes" id="UP000295066"/>
    </source>
</evidence>
<dbReference type="RefSeq" id="WP_133957169.1">
    <property type="nucleotide sequence ID" value="NZ_SORI01000005.1"/>
</dbReference>